<keyword evidence="1" id="KW-0732">Signal</keyword>
<feature type="signal peptide" evidence="1">
    <location>
        <begin position="1"/>
        <end position="33"/>
    </location>
</feature>
<dbReference type="InterPro" id="IPR011090">
    <property type="entry name" value="Integr_conj_element_PFL4709"/>
</dbReference>
<dbReference type="EMBL" id="PVFZ01000053">
    <property type="protein sequence ID" value="PRF21286.1"/>
    <property type="molecule type" value="Genomic_DNA"/>
</dbReference>
<evidence type="ECO:0000313" key="3">
    <source>
        <dbReference type="Proteomes" id="UP000237686"/>
    </source>
</evidence>
<feature type="chain" id="PRO_5034862028" evidence="1">
    <location>
        <begin position="34"/>
        <end position="145"/>
    </location>
</feature>
<sequence>MCRRLRVLPRPAQLARLLLVASMLGPWVTAATATDIWIVTDQQHPVRALPHVRVIPLDAPTRIEATLSQGLPANPQEAADDVRARLLNRAVTAQLATAYQGVTDAWRVGITTIPAVVVDQRYVVYGDADAAHAVARIHAYREAHP</sequence>
<dbReference type="Proteomes" id="UP000237686">
    <property type="component" value="Unassembled WGS sequence"/>
</dbReference>
<proteinExistence type="predicted"/>
<gene>
    <name evidence="2" type="ORF">C6P98_19250</name>
</gene>
<accession>A0A8E2RTI0</accession>
<evidence type="ECO:0000313" key="2">
    <source>
        <dbReference type="EMBL" id="PRF21286.1"/>
    </source>
</evidence>
<name>A0A8E2RTI0_9BURK</name>
<dbReference type="NCBIfam" id="TIGR03757">
    <property type="entry name" value="conj_TIGR03757"/>
    <property type="match status" value="1"/>
</dbReference>
<dbReference type="AlphaFoldDB" id="A0A8E2RTI0"/>
<protein>
    <submittedName>
        <fullName evidence="2">TIGR03757 family integrating conjugative element protein</fullName>
    </submittedName>
</protein>
<organism evidence="2 3">
    <name type="scientific">Burkholderia multivorans</name>
    <dbReference type="NCBI Taxonomy" id="87883"/>
    <lineage>
        <taxon>Bacteria</taxon>
        <taxon>Pseudomonadati</taxon>
        <taxon>Pseudomonadota</taxon>
        <taxon>Betaproteobacteria</taxon>
        <taxon>Burkholderiales</taxon>
        <taxon>Burkholderiaceae</taxon>
        <taxon>Burkholderia</taxon>
        <taxon>Burkholderia cepacia complex</taxon>
    </lineage>
</organism>
<reference evidence="2 3" key="1">
    <citation type="submission" date="2018-03" db="EMBL/GenBank/DDBJ databases">
        <authorList>
            <person name="Nguyen K."/>
            <person name="Fouts D."/>
            <person name="Sutton G."/>
        </authorList>
    </citation>
    <scope>NUCLEOTIDE SEQUENCE [LARGE SCALE GENOMIC DNA]</scope>
    <source>
        <strain evidence="2 3">AU17135</strain>
    </source>
</reference>
<dbReference type="Pfam" id="PF07511">
    <property type="entry name" value="DUF1525"/>
    <property type="match status" value="1"/>
</dbReference>
<dbReference type="RefSeq" id="WP_105751500.1">
    <property type="nucleotide sequence ID" value="NZ_CADFDF010000028.1"/>
</dbReference>
<comment type="caution">
    <text evidence="2">The sequence shown here is derived from an EMBL/GenBank/DDBJ whole genome shotgun (WGS) entry which is preliminary data.</text>
</comment>
<evidence type="ECO:0000256" key="1">
    <source>
        <dbReference type="SAM" id="SignalP"/>
    </source>
</evidence>